<dbReference type="Proteomes" id="UP001145069">
    <property type="component" value="Unassembled WGS sequence"/>
</dbReference>
<proteinExistence type="predicted"/>
<dbReference type="InterPro" id="IPR006976">
    <property type="entry name" value="VanZ-like"/>
</dbReference>
<name>A0A9X3WEL3_9BACI</name>
<feature type="transmembrane region" description="Helical" evidence="1">
    <location>
        <begin position="79"/>
        <end position="98"/>
    </location>
</feature>
<dbReference type="EMBL" id="JAMQKC010000002">
    <property type="protein sequence ID" value="MDC3415994.1"/>
    <property type="molecule type" value="Genomic_DNA"/>
</dbReference>
<keyword evidence="4" id="KW-1185">Reference proteome</keyword>
<gene>
    <name evidence="3" type="ORF">NC799_03595</name>
</gene>
<reference evidence="3" key="1">
    <citation type="submission" date="2022-06" db="EMBL/GenBank/DDBJ databases">
        <title>Aquibacillus sp. a new bacterium isolated from soil saline samples.</title>
        <authorList>
            <person name="Galisteo C."/>
            <person name="De La Haba R."/>
            <person name="Sanchez-Porro C."/>
            <person name="Ventosa A."/>
        </authorList>
    </citation>
    <scope>NUCLEOTIDE SEQUENCE</scope>
    <source>
        <strain evidence="3">3ASR75-54</strain>
    </source>
</reference>
<dbReference type="RefSeq" id="WP_272444974.1">
    <property type="nucleotide sequence ID" value="NZ_JAMQKC010000002.1"/>
</dbReference>
<organism evidence="3 4">
    <name type="scientific">Aquibacillus salsiterrae</name>
    <dbReference type="NCBI Taxonomy" id="2950439"/>
    <lineage>
        <taxon>Bacteria</taxon>
        <taxon>Bacillati</taxon>
        <taxon>Bacillota</taxon>
        <taxon>Bacilli</taxon>
        <taxon>Bacillales</taxon>
        <taxon>Bacillaceae</taxon>
        <taxon>Aquibacillus</taxon>
    </lineage>
</organism>
<dbReference type="NCBIfam" id="NF037970">
    <property type="entry name" value="vanZ_1"/>
    <property type="match status" value="1"/>
</dbReference>
<dbReference type="AlphaFoldDB" id="A0A9X3WEL3"/>
<evidence type="ECO:0000256" key="1">
    <source>
        <dbReference type="SAM" id="Phobius"/>
    </source>
</evidence>
<protein>
    <submittedName>
        <fullName evidence="3">VanZ family protein</fullName>
    </submittedName>
</protein>
<evidence type="ECO:0000313" key="4">
    <source>
        <dbReference type="Proteomes" id="UP001145069"/>
    </source>
</evidence>
<evidence type="ECO:0000259" key="2">
    <source>
        <dbReference type="Pfam" id="PF04892"/>
    </source>
</evidence>
<sequence>MYALLIIWTLFIFVATCTKEVNAFVQRGEIAFDFTTEPKWLDLFQVLPSNPAKIELIGHAFMFMVLTLLLFTVIQRIGVVLSLATFYGIATEIAQLFFNRGGVWYDFVADSVGVVVGLCIYLAVKRITQDSGEKGYGSIVNKRPIG</sequence>
<evidence type="ECO:0000313" key="3">
    <source>
        <dbReference type="EMBL" id="MDC3415994.1"/>
    </source>
</evidence>
<keyword evidence="1" id="KW-1133">Transmembrane helix</keyword>
<feature type="domain" description="VanZ-like" evidence="2">
    <location>
        <begin position="2"/>
        <end position="123"/>
    </location>
</feature>
<keyword evidence="1" id="KW-0812">Transmembrane</keyword>
<accession>A0A9X3WEL3</accession>
<feature type="transmembrane region" description="Helical" evidence="1">
    <location>
        <begin position="56"/>
        <end position="74"/>
    </location>
</feature>
<dbReference type="Pfam" id="PF04892">
    <property type="entry name" value="VanZ"/>
    <property type="match status" value="1"/>
</dbReference>
<feature type="transmembrane region" description="Helical" evidence="1">
    <location>
        <begin position="104"/>
        <end position="124"/>
    </location>
</feature>
<keyword evidence="1" id="KW-0472">Membrane</keyword>
<comment type="caution">
    <text evidence="3">The sequence shown here is derived from an EMBL/GenBank/DDBJ whole genome shotgun (WGS) entry which is preliminary data.</text>
</comment>